<evidence type="ECO:0000256" key="1">
    <source>
        <dbReference type="SAM" id="Phobius"/>
    </source>
</evidence>
<dbReference type="AlphaFoldDB" id="A0A1G2HY93"/>
<evidence type="ECO:0000313" key="3">
    <source>
        <dbReference type="Proteomes" id="UP000179183"/>
    </source>
</evidence>
<feature type="transmembrane region" description="Helical" evidence="1">
    <location>
        <begin position="28"/>
        <end position="51"/>
    </location>
</feature>
<comment type="caution">
    <text evidence="2">The sequence shown here is derived from an EMBL/GenBank/DDBJ whole genome shotgun (WGS) entry which is preliminary data.</text>
</comment>
<organism evidence="2 3">
    <name type="scientific">Candidatus Staskawiczbacteria bacterium RIFCSPHIGHO2_02_FULL_33_16</name>
    <dbReference type="NCBI Taxonomy" id="1802204"/>
    <lineage>
        <taxon>Bacteria</taxon>
        <taxon>Candidatus Staskawicziibacteriota</taxon>
    </lineage>
</organism>
<dbReference type="Pfam" id="PF07963">
    <property type="entry name" value="N_methyl"/>
    <property type="match status" value="1"/>
</dbReference>
<keyword evidence="1" id="KW-0472">Membrane</keyword>
<gene>
    <name evidence="2" type="ORF">A3D34_02185</name>
</gene>
<dbReference type="Proteomes" id="UP000179183">
    <property type="component" value="Unassembled WGS sequence"/>
</dbReference>
<evidence type="ECO:0008006" key="4">
    <source>
        <dbReference type="Google" id="ProtNLM"/>
    </source>
</evidence>
<accession>A0A1G2HY93</accession>
<sequence length="189" mass="21686">MKKATNGFNQLNNFVKNKINAKRYSTGFTIIELIITIAILSFGILGAYSAFTPFFTLTYNVSYRLTAVYLAQEGLEIVRNLRDNNFINSNNWSDGLLECDLGCQLDYKTGTSVESFENQLKLYDPGEFLKINSDNFYSYDLGDTTKFQRKITINQESGTDVLKVSVIVTWDYNGKPFSFESEGYLYNWY</sequence>
<name>A0A1G2HY93_9BACT</name>
<keyword evidence="1" id="KW-1133">Transmembrane helix</keyword>
<dbReference type="NCBIfam" id="TIGR02532">
    <property type="entry name" value="IV_pilin_GFxxxE"/>
    <property type="match status" value="1"/>
</dbReference>
<evidence type="ECO:0000313" key="2">
    <source>
        <dbReference type="EMBL" id="OGZ67427.1"/>
    </source>
</evidence>
<dbReference type="EMBL" id="MHOQ01000005">
    <property type="protein sequence ID" value="OGZ67427.1"/>
    <property type="molecule type" value="Genomic_DNA"/>
</dbReference>
<dbReference type="InterPro" id="IPR012902">
    <property type="entry name" value="N_methyl_site"/>
</dbReference>
<keyword evidence="1" id="KW-0812">Transmembrane</keyword>
<protein>
    <recommendedName>
        <fullName evidence="4">Prepilin-type N-terminal cleavage/methylation domain-containing protein</fullName>
    </recommendedName>
</protein>
<reference evidence="2 3" key="1">
    <citation type="journal article" date="2016" name="Nat. Commun.">
        <title>Thousands of microbial genomes shed light on interconnected biogeochemical processes in an aquifer system.</title>
        <authorList>
            <person name="Anantharaman K."/>
            <person name="Brown C.T."/>
            <person name="Hug L.A."/>
            <person name="Sharon I."/>
            <person name="Castelle C.J."/>
            <person name="Probst A.J."/>
            <person name="Thomas B.C."/>
            <person name="Singh A."/>
            <person name="Wilkins M.J."/>
            <person name="Karaoz U."/>
            <person name="Brodie E.L."/>
            <person name="Williams K.H."/>
            <person name="Hubbard S.S."/>
            <person name="Banfield J.F."/>
        </authorList>
    </citation>
    <scope>NUCLEOTIDE SEQUENCE [LARGE SCALE GENOMIC DNA]</scope>
</reference>
<proteinExistence type="predicted"/>